<feature type="region of interest" description="Disordered" evidence="1">
    <location>
        <begin position="187"/>
        <end position="216"/>
    </location>
</feature>
<feature type="region of interest" description="Disordered" evidence="1">
    <location>
        <begin position="321"/>
        <end position="362"/>
    </location>
</feature>
<feature type="compositionally biased region" description="Polar residues" evidence="1">
    <location>
        <begin position="409"/>
        <end position="424"/>
    </location>
</feature>
<evidence type="ECO:0000313" key="3">
    <source>
        <dbReference type="Proteomes" id="UP000694844"/>
    </source>
</evidence>
<evidence type="ECO:0000313" key="4">
    <source>
        <dbReference type="RefSeq" id="XP_022302026.1"/>
    </source>
</evidence>
<dbReference type="KEGG" id="cvn:111110015"/>
<keyword evidence="2" id="KW-0812">Transmembrane</keyword>
<reference evidence="4" key="1">
    <citation type="submission" date="2025-08" db="UniProtKB">
        <authorList>
            <consortium name="RefSeq"/>
        </authorList>
    </citation>
    <scope>IDENTIFICATION</scope>
    <source>
        <tissue evidence="4">Whole sample</tissue>
    </source>
</reference>
<feature type="transmembrane region" description="Helical" evidence="2">
    <location>
        <begin position="221"/>
        <end position="248"/>
    </location>
</feature>
<protein>
    <submittedName>
        <fullName evidence="4">Uncharacterized protein LOC111110015</fullName>
    </submittedName>
</protein>
<gene>
    <name evidence="4" type="primary">LOC111110015</name>
</gene>
<feature type="compositionally biased region" description="Low complexity" evidence="1">
    <location>
        <begin position="328"/>
        <end position="344"/>
    </location>
</feature>
<keyword evidence="2" id="KW-0472">Membrane</keyword>
<evidence type="ECO:0000256" key="2">
    <source>
        <dbReference type="SAM" id="Phobius"/>
    </source>
</evidence>
<evidence type="ECO:0000256" key="1">
    <source>
        <dbReference type="SAM" id="MobiDB-lite"/>
    </source>
</evidence>
<sequence length="471" mass="52413">MTFCPQSICQQIYVYSVFITCHLCFVRSNNHARLFSFTNTDIKSPADIDDSCLTIDSTLGIRYQGLFLDLSNASSAGSCQLWDFELNGIRKNIVRDKHDRRRCRTEFTVSINDTKCENTVRHICQEHDINSIYFQECVQLDLYEKDKTTTKDFEDIDTITMSELPAPTASNLGPVYKIPKTHCNIKRISSDNSYDPPANRSEVDTDGKTNKENQGRSDQSYGVFAVLGSGLVGLIIGVLVTSLTCIIIQKRTNRNVNDVLSPESSLHLMVGRERKFSIHSKEEGTIYHDISDIPGPSKGKAKCALQSITNVQNNDDYLEQRYSESPKSSTSVNGNGSLSSLPSSKNITFQTNAPSASIQRGQVYHTLSKDDDIGSTKKEKQATSDSLSFQKTLDERVSSEIGIIQTITSESNGMNPRETANTRSTEPDDDHCLETPQNTTEALPGVYHVLQEKKEADSESSDIPAETTENH</sequence>
<dbReference type="GeneID" id="111110015"/>
<accession>A0A8B8BG96</accession>
<keyword evidence="3" id="KW-1185">Reference proteome</keyword>
<proteinExistence type="predicted"/>
<dbReference type="RefSeq" id="XP_022302026.1">
    <property type="nucleotide sequence ID" value="XM_022446318.1"/>
</dbReference>
<name>A0A8B8BG96_CRAVI</name>
<feature type="compositionally biased region" description="Basic and acidic residues" evidence="1">
    <location>
        <begin position="369"/>
        <end position="382"/>
    </location>
</feature>
<feature type="region of interest" description="Disordered" evidence="1">
    <location>
        <begin position="409"/>
        <end position="471"/>
    </location>
</feature>
<organism evidence="3 4">
    <name type="scientific">Crassostrea virginica</name>
    <name type="common">Eastern oyster</name>
    <dbReference type="NCBI Taxonomy" id="6565"/>
    <lineage>
        <taxon>Eukaryota</taxon>
        <taxon>Metazoa</taxon>
        <taxon>Spiralia</taxon>
        <taxon>Lophotrochozoa</taxon>
        <taxon>Mollusca</taxon>
        <taxon>Bivalvia</taxon>
        <taxon>Autobranchia</taxon>
        <taxon>Pteriomorphia</taxon>
        <taxon>Ostreida</taxon>
        <taxon>Ostreoidea</taxon>
        <taxon>Ostreidae</taxon>
        <taxon>Crassostrea</taxon>
    </lineage>
</organism>
<feature type="region of interest" description="Disordered" evidence="1">
    <location>
        <begin position="369"/>
        <end position="388"/>
    </location>
</feature>
<dbReference type="Proteomes" id="UP000694844">
    <property type="component" value="Chromosome 8"/>
</dbReference>
<dbReference type="AlphaFoldDB" id="A0A8B8BG96"/>
<feature type="compositionally biased region" description="Basic and acidic residues" evidence="1">
    <location>
        <begin position="201"/>
        <end position="215"/>
    </location>
</feature>
<keyword evidence="2" id="KW-1133">Transmembrane helix</keyword>
<feature type="compositionally biased region" description="Polar residues" evidence="1">
    <location>
        <begin position="345"/>
        <end position="360"/>
    </location>
</feature>